<dbReference type="FunFam" id="3.40.50.300:FF:000841">
    <property type="entry name" value="Magnesium protoporphyrin chelatase"/>
    <property type="match status" value="1"/>
</dbReference>
<comment type="caution">
    <text evidence="2">The sequence shown here is derived from an EMBL/GenBank/DDBJ whole genome shotgun (WGS) entry which is preliminary data.</text>
</comment>
<reference evidence="2" key="1">
    <citation type="submission" date="2020-06" db="EMBL/GenBank/DDBJ databases">
        <title>Legume-microbial interactions unlock mineral nutrients during tropical forest succession.</title>
        <authorList>
            <person name="Epihov D.Z."/>
        </authorList>
    </citation>
    <scope>NUCLEOTIDE SEQUENCE [LARGE SCALE GENOMIC DNA]</scope>
    <source>
        <strain evidence="2">Pan2503</strain>
    </source>
</reference>
<organism evidence="2 3">
    <name type="scientific">Candidatus Acidiferrum panamense</name>
    <dbReference type="NCBI Taxonomy" id="2741543"/>
    <lineage>
        <taxon>Bacteria</taxon>
        <taxon>Pseudomonadati</taxon>
        <taxon>Acidobacteriota</taxon>
        <taxon>Terriglobia</taxon>
        <taxon>Candidatus Acidiferrales</taxon>
        <taxon>Candidatus Acidiferrum</taxon>
    </lineage>
</organism>
<protein>
    <submittedName>
        <fullName evidence="2">Magnesium chelatase</fullName>
    </submittedName>
</protein>
<dbReference type="SUPFAM" id="SSF52540">
    <property type="entry name" value="P-loop containing nucleoside triphosphate hydrolases"/>
    <property type="match status" value="1"/>
</dbReference>
<dbReference type="AlphaFoldDB" id="A0A7V8NQH2"/>
<feature type="compositionally biased region" description="Basic and acidic residues" evidence="1">
    <location>
        <begin position="17"/>
        <end position="35"/>
    </location>
</feature>
<accession>A0A7V8NQH2</accession>
<dbReference type="PANTHER" id="PTHR30267:SF2">
    <property type="entry name" value="PROTEIN PRKA"/>
    <property type="match status" value="1"/>
</dbReference>
<dbReference type="PANTHER" id="PTHR30267">
    <property type="entry name" value="PROTEIN KINASE PRKA"/>
    <property type="match status" value="1"/>
</dbReference>
<keyword evidence="3" id="KW-1185">Reference proteome</keyword>
<dbReference type="Proteomes" id="UP000567293">
    <property type="component" value="Unassembled WGS sequence"/>
</dbReference>
<evidence type="ECO:0000256" key="1">
    <source>
        <dbReference type="SAM" id="MobiDB-lite"/>
    </source>
</evidence>
<dbReference type="GO" id="GO:0004672">
    <property type="term" value="F:protein kinase activity"/>
    <property type="evidence" value="ECO:0007669"/>
    <property type="project" value="TreeGrafter"/>
</dbReference>
<evidence type="ECO:0000313" key="2">
    <source>
        <dbReference type="EMBL" id="MBA0085623.1"/>
    </source>
</evidence>
<feature type="compositionally biased region" description="Polar residues" evidence="1">
    <location>
        <begin position="1"/>
        <end position="11"/>
    </location>
</feature>
<sequence length="504" mass="56415">MTSNTSSQPSGQPRPRTLGELKGIPDFDPRGASRSVKDEIRRNLLRALEKGETLFPGVHGYEDTVIPQIANALLSRHNFILLGLRGQAKSRILRGLINLLDAEIPVVAGCEINDDPFKPICRGCRETIAKEGDNTPLSWMPREHRYVEKLATPDVTMADILGDVDPIRAARGGRDLSDELTIHYGLLPRANRGIFAINELPDLAGKIQVGLFNIMQEGDIQIKGYPLRLPLDVLLVFTANPEDYTARGKIITPLKDRIGAEIRTHYPATLEEGMRITAQEAWVGRDSNRKVEVPAYLREVVEEIAFQAREDKRVDRRSGVSQRLPITVLESVVSSVEQRVARIGEKYAVARAADVYAALPAITGKMELEYEGELKGADIIARELIRTAFGRVFSKRFTDVNFQPVIQWFELGGELKLPELATASERCQQLSKIQGLMEHIARLGVHDRKDAGSAAAASEMILEGLWAHRRIGRSEERGFHMEKPKQAEHRERDVPGRPPRRQYN</sequence>
<dbReference type="EMBL" id="JACDQQ010001123">
    <property type="protein sequence ID" value="MBA0085623.1"/>
    <property type="molecule type" value="Genomic_DNA"/>
</dbReference>
<name>A0A7V8NQH2_9BACT</name>
<dbReference type="InterPro" id="IPR027417">
    <property type="entry name" value="P-loop_NTPase"/>
</dbReference>
<feature type="region of interest" description="Disordered" evidence="1">
    <location>
        <begin position="1"/>
        <end position="35"/>
    </location>
</feature>
<feature type="compositionally biased region" description="Basic and acidic residues" evidence="1">
    <location>
        <begin position="476"/>
        <end position="495"/>
    </location>
</feature>
<dbReference type="Gene3D" id="3.40.50.300">
    <property type="entry name" value="P-loop containing nucleotide triphosphate hydrolases"/>
    <property type="match status" value="1"/>
</dbReference>
<proteinExistence type="predicted"/>
<feature type="region of interest" description="Disordered" evidence="1">
    <location>
        <begin position="476"/>
        <end position="504"/>
    </location>
</feature>
<evidence type="ECO:0000313" key="3">
    <source>
        <dbReference type="Proteomes" id="UP000567293"/>
    </source>
</evidence>
<gene>
    <name evidence="2" type="ORF">HRJ53_11560</name>
</gene>